<comment type="caution">
    <text evidence="1">The sequence shown here is derived from an EMBL/GenBank/DDBJ whole genome shotgun (WGS) entry which is preliminary data.</text>
</comment>
<protein>
    <recommendedName>
        <fullName evidence="3">Oxygen tolerance</fullName>
    </recommendedName>
</protein>
<dbReference type="RefSeq" id="WP_267614311.1">
    <property type="nucleotide sequence ID" value="NZ_JAOVZQ010000001.1"/>
</dbReference>
<dbReference type="PANTHER" id="PTHR40940">
    <property type="entry name" value="PROTEIN BATD-RELATED"/>
    <property type="match status" value="1"/>
</dbReference>
<evidence type="ECO:0000313" key="1">
    <source>
        <dbReference type="EMBL" id="MCY0096491.1"/>
    </source>
</evidence>
<organism evidence="1 2">
    <name type="scientific">Hoeflea ulvae</name>
    <dbReference type="NCBI Taxonomy" id="2983764"/>
    <lineage>
        <taxon>Bacteria</taxon>
        <taxon>Pseudomonadati</taxon>
        <taxon>Pseudomonadota</taxon>
        <taxon>Alphaproteobacteria</taxon>
        <taxon>Hyphomicrobiales</taxon>
        <taxon>Rhizobiaceae</taxon>
        <taxon>Hoeflea</taxon>
    </lineage>
</organism>
<dbReference type="EMBL" id="JAOVZQ010000001">
    <property type="protein sequence ID" value="MCY0096491.1"/>
    <property type="molecule type" value="Genomic_DNA"/>
</dbReference>
<dbReference type="InterPro" id="IPR025738">
    <property type="entry name" value="BatD"/>
</dbReference>
<proteinExistence type="predicted"/>
<sequence length="323" mass="35931">MVIALRLVVAALAVIVLAVPGWGQSRQVDPSELSLTVSVETLPETLLRQEMILVTIHGVYKRHITREQLVQPDLDGFNWMQLGRDDWFESMVDGLPVKNMRRRMALFPDRAGRLEIGAFQHRLTLLDEDNKWFEHTVQSEPLTIEVSPEPAVEGWWFPVRRLQVADNWSNAPDQLAEGAGVLRVVRVSALGASPDMIPPMPELKSPSALIFAHPEKRLVDLTPRGPEAIAYWRWTVTPTNGNAAILEPIRFSYFDTVAREMRNVVISAQRVAFGDVTGSARQTEPVEIIQSRQRPVLVAMAGLAAFGAALFALSSGRSLSFAP</sequence>
<accession>A0ABT3YKQ8</accession>
<gene>
    <name evidence="1" type="ORF">OEG82_21110</name>
</gene>
<name>A0ABT3YKQ8_9HYPH</name>
<evidence type="ECO:0008006" key="3">
    <source>
        <dbReference type="Google" id="ProtNLM"/>
    </source>
</evidence>
<dbReference type="PANTHER" id="PTHR40940:SF1">
    <property type="entry name" value="PROTEIN BATD"/>
    <property type="match status" value="1"/>
</dbReference>
<reference evidence="1" key="1">
    <citation type="submission" date="2022-10" db="EMBL/GenBank/DDBJ databases">
        <title>Hoeflea sp. J2-29, isolated from marine algae.</title>
        <authorList>
            <person name="Kristyanto S."/>
            <person name="Kim J.M."/>
            <person name="Jeon C.O."/>
        </authorList>
    </citation>
    <scope>NUCLEOTIDE SEQUENCE</scope>
    <source>
        <strain evidence="1">J2-29</strain>
    </source>
</reference>
<evidence type="ECO:0000313" key="2">
    <source>
        <dbReference type="Proteomes" id="UP001081283"/>
    </source>
</evidence>
<keyword evidence="2" id="KW-1185">Reference proteome</keyword>
<dbReference type="Proteomes" id="UP001081283">
    <property type="component" value="Unassembled WGS sequence"/>
</dbReference>